<evidence type="ECO:0000313" key="2">
    <source>
        <dbReference type="EMBL" id="SNR36205.1"/>
    </source>
</evidence>
<dbReference type="OrthoDB" id="1118380at2"/>
<dbReference type="RefSeq" id="WP_089377136.1">
    <property type="nucleotide sequence ID" value="NZ_FZNX01000001.1"/>
</dbReference>
<sequence length="177" mass="19755">MKNIFFQLLSIVFIIALSSTSCSDSLEDSEVSDAFNDAIYTSQSEFSQVSAVLRINSEVFYTLNSNRLNNLSSGESYVINSAKREKDSIQINLSYSGGCKQHGFEIIWDGIVYTDEPCHMNLLLIHDSNNDDCEALITETISINLKELVGDVVYKDSCAYHIYSTYNSGEEADVVIN</sequence>
<evidence type="ECO:0000313" key="3">
    <source>
        <dbReference type="Proteomes" id="UP000198412"/>
    </source>
</evidence>
<evidence type="ECO:0008006" key="4">
    <source>
        <dbReference type="Google" id="ProtNLM"/>
    </source>
</evidence>
<name>A0A238VPE0_9FLAO</name>
<protein>
    <recommendedName>
        <fullName evidence="4">Lipoprotein</fullName>
    </recommendedName>
</protein>
<dbReference type="Proteomes" id="UP000198412">
    <property type="component" value="Unassembled WGS sequence"/>
</dbReference>
<proteinExistence type="predicted"/>
<dbReference type="PROSITE" id="PS51257">
    <property type="entry name" value="PROKAR_LIPOPROTEIN"/>
    <property type="match status" value="1"/>
</dbReference>
<accession>A0A238VPE0</accession>
<reference evidence="3" key="1">
    <citation type="submission" date="2017-06" db="EMBL/GenBank/DDBJ databases">
        <authorList>
            <person name="Varghese N."/>
            <person name="Submissions S."/>
        </authorList>
    </citation>
    <scope>NUCLEOTIDE SEQUENCE [LARGE SCALE GENOMIC DNA]</scope>
    <source>
        <strain evidence="3">DSM 27993</strain>
    </source>
</reference>
<gene>
    <name evidence="2" type="ORF">SAMN04488111_0831</name>
</gene>
<evidence type="ECO:0000256" key="1">
    <source>
        <dbReference type="SAM" id="SignalP"/>
    </source>
</evidence>
<organism evidence="2 3">
    <name type="scientific">Lutibacter flavus</name>
    <dbReference type="NCBI Taxonomy" id="691689"/>
    <lineage>
        <taxon>Bacteria</taxon>
        <taxon>Pseudomonadati</taxon>
        <taxon>Bacteroidota</taxon>
        <taxon>Flavobacteriia</taxon>
        <taxon>Flavobacteriales</taxon>
        <taxon>Flavobacteriaceae</taxon>
        <taxon>Lutibacter</taxon>
    </lineage>
</organism>
<keyword evidence="3" id="KW-1185">Reference proteome</keyword>
<dbReference type="Gene3D" id="2.60.40.2370">
    <property type="entry name" value="NigD-like, C-terminal beta sandwich domain"/>
    <property type="match status" value="1"/>
</dbReference>
<feature type="signal peptide" evidence="1">
    <location>
        <begin position="1"/>
        <end position="23"/>
    </location>
</feature>
<dbReference type="InterPro" id="IPR038143">
    <property type="entry name" value="NigD-like_C_dom_sf"/>
</dbReference>
<keyword evidence="1" id="KW-0732">Signal</keyword>
<dbReference type="AlphaFoldDB" id="A0A238VPE0"/>
<feature type="chain" id="PRO_5013325798" description="Lipoprotein" evidence="1">
    <location>
        <begin position="24"/>
        <end position="177"/>
    </location>
</feature>
<dbReference type="EMBL" id="FZNX01000001">
    <property type="protein sequence ID" value="SNR36205.1"/>
    <property type="molecule type" value="Genomic_DNA"/>
</dbReference>